<accession>A0A5B7INI1</accession>
<reference evidence="1 2" key="1">
    <citation type="submission" date="2019-05" db="EMBL/GenBank/DDBJ databases">
        <title>Another draft genome of Portunus trituberculatus and its Hox gene families provides insights of decapod evolution.</title>
        <authorList>
            <person name="Jeong J.-H."/>
            <person name="Song I."/>
            <person name="Kim S."/>
            <person name="Choi T."/>
            <person name="Kim D."/>
            <person name="Ryu S."/>
            <person name="Kim W."/>
        </authorList>
    </citation>
    <scope>NUCLEOTIDE SEQUENCE [LARGE SCALE GENOMIC DNA]</scope>
    <source>
        <tissue evidence="1">Muscle</tissue>
    </source>
</reference>
<keyword evidence="2" id="KW-1185">Reference proteome</keyword>
<gene>
    <name evidence="1" type="ORF">E2C01_078697</name>
</gene>
<name>A0A5B7INI1_PORTR</name>
<evidence type="ECO:0000313" key="2">
    <source>
        <dbReference type="Proteomes" id="UP000324222"/>
    </source>
</evidence>
<evidence type="ECO:0000313" key="1">
    <source>
        <dbReference type="EMBL" id="MPC83973.1"/>
    </source>
</evidence>
<protein>
    <submittedName>
        <fullName evidence="1">Uncharacterized protein</fullName>
    </submittedName>
</protein>
<organism evidence="1 2">
    <name type="scientific">Portunus trituberculatus</name>
    <name type="common">Swimming crab</name>
    <name type="synonym">Neptunus trituberculatus</name>
    <dbReference type="NCBI Taxonomy" id="210409"/>
    <lineage>
        <taxon>Eukaryota</taxon>
        <taxon>Metazoa</taxon>
        <taxon>Ecdysozoa</taxon>
        <taxon>Arthropoda</taxon>
        <taxon>Crustacea</taxon>
        <taxon>Multicrustacea</taxon>
        <taxon>Malacostraca</taxon>
        <taxon>Eumalacostraca</taxon>
        <taxon>Eucarida</taxon>
        <taxon>Decapoda</taxon>
        <taxon>Pleocyemata</taxon>
        <taxon>Brachyura</taxon>
        <taxon>Eubrachyura</taxon>
        <taxon>Portunoidea</taxon>
        <taxon>Portunidae</taxon>
        <taxon>Portuninae</taxon>
        <taxon>Portunus</taxon>
    </lineage>
</organism>
<dbReference type="AlphaFoldDB" id="A0A5B7INI1"/>
<comment type="caution">
    <text evidence="1">The sequence shown here is derived from an EMBL/GenBank/DDBJ whole genome shotgun (WGS) entry which is preliminary data.</text>
</comment>
<proteinExistence type="predicted"/>
<dbReference type="EMBL" id="VSRR010064062">
    <property type="protein sequence ID" value="MPC83973.1"/>
    <property type="molecule type" value="Genomic_DNA"/>
</dbReference>
<sequence length="76" mass="9171">MKQQRTLNMNVRHNNGNYVWDYLRAITPNTTSFTRHQYSNDESMFSWTCKRRVLRAKGRTQVLFPSENKDCVKWTN</sequence>
<dbReference type="Proteomes" id="UP000324222">
    <property type="component" value="Unassembled WGS sequence"/>
</dbReference>